<evidence type="ECO:0000313" key="1">
    <source>
        <dbReference type="EMBL" id="ELU06815.1"/>
    </source>
</evidence>
<dbReference type="EMBL" id="AMQN01007314">
    <property type="status" value="NOT_ANNOTATED_CDS"/>
    <property type="molecule type" value="Genomic_DNA"/>
</dbReference>
<evidence type="ECO:0000313" key="2">
    <source>
        <dbReference type="EnsemblMetazoa" id="CapteP194461"/>
    </source>
</evidence>
<dbReference type="EMBL" id="KB300390">
    <property type="protein sequence ID" value="ELU06815.1"/>
    <property type="molecule type" value="Genomic_DNA"/>
</dbReference>
<dbReference type="EnsemblMetazoa" id="CapteT194461">
    <property type="protein sequence ID" value="CapteP194461"/>
    <property type="gene ID" value="CapteG194461"/>
</dbReference>
<gene>
    <name evidence="1" type="ORF">CAPTEDRAFT_194461</name>
</gene>
<organism evidence="1">
    <name type="scientific">Capitella teleta</name>
    <name type="common">Polychaete worm</name>
    <dbReference type="NCBI Taxonomy" id="283909"/>
    <lineage>
        <taxon>Eukaryota</taxon>
        <taxon>Metazoa</taxon>
        <taxon>Spiralia</taxon>
        <taxon>Lophotrochozoa</taxon>
        <taxon>Annelida</taxon>
        <taxon>Polychaeta</taxon>
        <taxon>Sedentaria</taxon>
        <taxon>Scolecida</taxon>
        <taxon>Capitellidae</taxon>
        <taxon>Capitella</taxon>
    </lineage>
</organism>
<proteinExistence type="predicted"/>
<dbReference type="AlphaFoldDB" id="R7UKQ3"/>
<reference evidence="2" key="3">
    <citation type="submission" date="2015-06" db="UniProtKB">
        <authorList>
            <consortium name="EnsemblMetazoa"/>
        </authorList>
    </citation>
    <scope>IDENTIFICATION</scope>
</reference>
<accession>R7UKQ3</accession>
<reference evidence="3" key="1">
    <citation type="submission" date="2012-12" db="EMBL/GenBank/DDBJ databases">
        <authorList>
            <person name="Hellsten U."/>
            <person name="Grimwood J."/>
            <person name="Chapman J.A."/>
            <person name="Shapiro H."/>
            <person name="Aerts A."/>
            <person name="Otillar R.P."/>
            <person name="Terry A.Y."/>
            <person name="Boore J.L."/>
            <person name="Simakov O."/>
            <person name="Marletaz F."/>
            <person name="Cho S.-J."/>
            <person name="Edsinger-Gonzales E."/>
            <person name="Havlak P."/>
            <person name="Kuo D.-H."/>
            <person name="Larsson T."/>
            <person name="Lv J."/>
            <person name="Arendt D."/>
            <person name="Savage R."/>
            <person name="Osoegawa K."/>
            <person name="de Jong P."/>
            <person name="Lindberg D.R."/>
            <person name="Seaver E.C."/>
            <person name="Weisblat D.A."/>
            <person name="Putnam N.H."/>
            <person name="Grigoriev I.V."/>
            <person name="Rokhsar D.S."/>
        </authorList>
    </citation>
    <scope>NUCLEOTIDE SEQUENCE</scope>
    <source>
        <strain evidence="3">I ESC-2004</strain>
    </source>
</reference>
<reference evidence="1 3" key="2">
    <citation type="journal article" date="2013" name="Nature">
        <title>Insights into bilaterian evolution from three spiralian genomes.</title>
        <authorList>
            <person name="Simakov O."/>
            <person name="Marletaz F."/>
            <person name="Cho S.J."/>
            <person name="Edsinger-Gonzales E."/>
            <person name="Havlak P."/>
            <person name="Hellsten U."/>
            <person name="Kuo D.H."/>
            <person name="Larsson T."/>
            <person name="Lv J."/>
            <person name="Arendt D."/>
            <person name="Savage R."/>
            <person name="Osoegawa K."/>
            <person name="de Jong P."/>
            <person name="Grimwood J."/>
            <person name="Chapman J.A."/>
            <person name="Shapiro H."/>
            <person name="Aerts A."/>
            <person name="Otillar R.P."/>
            <person name="Terry A.Y."/>
            <person name="Boore J.L."/>
            <person name="Grigoriev I.V."/>
            <person name="Lindberg D.R."/>
            <person name="Seaver E.C."/>
            <person name="Weisblat D.A."/>
            <person name="Putnam N.H."/>
            <person name="Rokhsar D.S."/>
        </authorList>
    </citation>
    <scope>NUCLEOTIDE SEQUENCE</scope>
    <source>
        <strain evidence="1 3">I ESC-2004</strain>
    </source>
</reference>
<dbReference type="HOGENOM" id="CLU_1435696_0_0_1"/>
<sequence length="189" mass="21736">MKHSPNHTLTKVLFDTVKMIGILPAETENGWISNRQIFFLHPCNITSWRCVLSCRFAGFSLSHYTCGTMWAKGFSSPTGNPYPKANVSKPALEQRQLPTLLNSTNAATGFLHSDFHIQTRFVSHGNTLHATCANSLEYIALTNKEEKRCCWYIHTTGWISRQRIQPSFYTRKQSRRNWSRMTSTAVYYH</sequence>
<keyword evidence="3" id="KW-1185">Reference proteome</keyword>
<evidence type="ECO:0000313" key="3">
    <source>
        <dbReference type="Proteomes" id="UP000014760"/>
    </source>
</evidence>
<name>R7UKQ3_CAPTE</name>
<dbReference type="Proteomes" id="UP000014760">
    <property type="component" value="Unassembled WGS sequence"/>
</dbReference>
<protein>
    <submittedName>
        <fullName evidence="1 2">Uncharacterized protein</fullName>
    </submittedName>
</protein>